<dbReference type="Proteomes" id="UP001180825">
    <property type="component" value="Unassembled WGS sequence"/>
</dbReference>
<protein>
    <submittedName>
        <fullName evidence="2">Uncharacterized protein</fullName>
    </submittedName>
</protein>
<comment type="caution">
    <text evidence="2">The sequence shown here is derived from an EMBL/GenBank/DDBJ whole genome shotgun (WGS) entry which is preliminary data.</text>
</comment>
<name>A0ABU2A6T6_9BURK</name>
<sequence length="208" mass="22904">MKPIGQIRRERLKELLSVGAISFADLNSWLGRLRRDATLNQIAQAAPNSTTGKPREMGSGQARAIETKLGLPEGWFDTDPARGGADVHLTLPDGRTILLEAKVHASRPNKHPAAAEERTPYTTSNWPFKTIKPRDLAPLSEGSLETLERMIHAFLGHPSSPADWRATALRIAADLDRKQRSDKFTTFVRAIEFELAKPSTTPEPAALP</sequence>
<dbReference type="EMBL" id="JAVDXV010000001">
    <property type="protein sequence ID" value="MDR7331743.1"/>
    <property type="molecule type" value="Genomic_DNA"/>
</dbReference>
<feature type="region of interest" description="Disordered" evidence="1">
    <location>
        <begin position="105"/>
        <end position="126"/>
    </location>
</feature>
<accession>A0ABU2A6T6</accession>
<organism evidence="2 3">
    <name type="scientific">Roseateles asaccharophilus</name>
    <dbReference type="NCBI Taxonomy" id="582607"/>
    <lineage>
        <taxon>Bacteria</taxon>
        <taxon>Pseudomonadati</taxon>
        <taxon>Pseudomonadota</taxon>
        <taxon>Betaproteobacteria</taxon>
        <taxon>Burkholderiales</taxon>
        <taxon>Sphaerotilaceae</taxon>
        <taxon>Roseateles</taxon>
    </lineage>
</organism>
<gene>
    <name evidence="2" type="ORF">J2X21_000855</name>
</gene>
<proteinExistence type="predicted"/>
<evidence type="ECO:0000313" key="3">
    <source>
        <dbReference type="Proteomes" id="UP001180825"/>
    </source>
</evidence>
<keyword evidence="3" id="KW-1185">Reference proteome</keyword>
<evidence type="ECO:0000256" key="1">
    <source>
        <dbReference type="SAM" id="MobiDB-lite"/>
    </source>
</evidence>
<dbReference type="RefSeq" id="WP_310325269.1">
    <property type="nucleotide sequence ID" value="NZ_JAVDXV010000001.1"/>
</dbReference>
<evidence type="ECO:0000313" key="2">
    <source>
        <dbReference type="EMBL" id="MDR7331743.1"/>
    </source>
</evidence>
<reference evidence="2 3" key="1">
    <citation type="submission" date="2023-07" db="EMBL/GenBank/DDBJ databases">
        <title>Sorghum-associated microbial communities from plants grown in Nebraska, USA.</title>
        <authorList>
            <person name="Schachtman D."/>
        </authorList>
    </citation>
    <scope>NUCLEOTIDE SEQUENCE [LARGE SCALE GENOMIC DNA]</scope>
    <source>
        <strain evidence="2 3">BE316</strain>
    </source>
</reference>